<dbReference type="GeneID" id="10547378"/>
<gene>
    <name evidence="1" type="ORF">PGTG_15333</name>
</gene>
<dbReference type="PANTHER" id="PTHR48472:SF1">
    <property type="entry name" value="TC1-LIKE TRANSPOSASE DDE DOMAIN-CONTAINING PROTEIN"/>
    <property type="match status" value="1"/>
</dbReference>
<proteinExistence type="predicted"/>
<dbReference type="EMBL" id="DS178322">
    <property type="protein sequence ID" value="EFP89491.2"/>
    <property type="molecule type" value="Genomic_DNA"/>
</dbReference>
<evidence type="ECO:0000313" key="2">
    <source>
        <dbReference type="Proteomes" id="UP000008783"/>
    </source>
</evidence>
<dbReference type="AlphaFoldDB" id="E3KYU5"/>
<organism evidence="1 2">
    <name type="scientific">Puccinia graminis f. sp. tritici (strain CRL 75-36-700-3 / race SCCL)</name>
    <name type="common">Black stem rust fungus</name>
    <dbReference type="NCBI Taxonomy" id="418459"/>
    <lineage>
        <taxon>Eukaryota</taxon>
        <taxon>Fungi</taxon>
        <taxon>Dikarya</taxon>
        <taxon>Basidiomycota</taxon>
        <taxon>Pucciniomycotina</taxon>
        <taxon>Pucciniomycetes</taxon>
        <taxon>Pucciniales</taxon>
        <taxon>Pucciniaceae</taxon>
        <taxon>Puccinia</taxon>
    </lineage>
</organism>
<dbReference type="OrthoDB" id="2505866at2759"/>
<dbReference type="InterPro" id="IPR009057">
    <property type="entry name" value="Homeodomain-like_sf"/>
</dbReference>
<reference evidence="2" key="2">
    <citation type="journal article" date="2011" name="Proc. Natl. Acad. Sci. U.S.A.">
        <title>Obligate biotrophy features unraveled by the genomic analysis of rust fungi.</title>
        <authorList>
            <person name="Duplessis S."/>
            <person name="Cuomo C.A."/>
            <person name="Lin Y.-C."/>
            <person name="Aerts A."/>
            <person name="Tisserant E."/>
            <person name="Veneault-Fourrey C."/>
            <person name="Joly D.L."/>
            <person name="Hacquard S."/>
            <person name="Amselem J."/>
            <person name="Cantarel B.L."/>
            <person name="Chiu R."/>
            <person name="Coutinho P.M."/>
            <person name="Feau N."/>
            <person name="Field M."/>
            <person name="Frey P."/>
            <person name="Gelhaye E."/>
            <person name="Goldberg J."/>
            <person name="Grabherr M.G."/>
            <person name="Kodira C.D."/>
            <person name="Kohler A."/>
            <person name="Kuees U."/>
            <person name="Lindquist E.A."/>
            <person name="Lucas S.M."/>
            <person name="Mago R."/>
            <person name="Mauceli E."/>
            <person name="Morin E."/>
            <person name="Murat C."/>
            <person name="Pangilinan J.L."/>
            <person name="Park R."/>
            <person name="Pearson M."/>
            <person name="Quesneville H."/>
            <person name="Rouhier N."/>
            <person name="Sakthikumar S."/>
            <person name="Salamov A.A."/>
            <person name="Schmutz J."/>
            <person name="Selles B."/>
            <person name="Shapiro H."/>
            <person name="Tanguay P."/>
            <person name="Tuskan G.A."/>
            <person name="Henrissat B."/>
            <person name="Van de Peer Y."/>
            <person name="Rouze P."/>
            <person name="Ellis J.G."/>
            <person name="Dodds P.N."/>
            <person name="Schein J.E."/>
            <person name="Zhong S."/>
            <person name="Hamelin R.C."/>
            <person name="Grigoriev I.V."/>
            <person name="Szabo L.J."/>
            <person name="Martin F."/>
        </authorList>
    </citation>
    <scope>NUCLEOTIDE SEQUENCE [LARGE SCALE GENOMIC DNA]</scope>
    <source>
        <strain evidence="2">CRL 75-36-700-3 / race SCCL</strain>
    </source>
</reference>
<dbReference type="InParanoid" id="E3KYU5"/>
<dbReference type="VEuPathDB" id="FungiDB:PGTG_15333"/>
<accession>E3KYU5</accession>
<sequence length="151" mass="17406">MAKQGLSAALIKNMLGVRFSQQSFHQWNQLYEETRCIIRDPDTYKAHGRPASLTQDESTFMIQLVQSKPGLFLDKIRERLYDASGVLLSIAGVHRTLVELFTITLKKPDAKNIQKSLTAKYAYVERMEFFPADFLVFTVLKDVYEEKYGTF</sequence>
<keyword evidence="2" id="KW-1185">Reference proteome</keyword>
<name>E3KYU5_PUCGT</name>
<reference key="1">
    <citation type="submission" date="2007-01" db="EMBL/GenBank/DDBJ databases">
        <title>The Genome Sequence of Puccinia graminis f. sp. tritici Strain CRL 75-36-700-3.</title>
        <authorList>
            <consortium name="The Broad Institute Genome Sequencing Platform"/>
            <person name="Birren B."/>
            <person name="Lander E."/>
            <person name="Galagan J."/>
            <person name="Nusbaum C."/>
            <person name="Devon K."/>
            <person name="Cuomo C."/>
            <person name="Jaffe D."/>
            <person name="Butler J."/>
            <person name="Alvarez P."/>
            <person name="Gnerre S."/>
            <person name="Grabherr M."/>
            <person name="Mauceli E."/>
            <person name="Brockman W."/>
            <person name="Young S."/>
            <person name="LaButti K."/>
            <person name="Sykes S."/>
            <person name="DeCaprio D."/>
            <person name="Crawford M."/>
            <person name="Koehrsen M."/>
            <person name="Engels R."/>
            <person name="Montgomery P."/>
            <person name="Pearson M."/>
            <person name="Howarth C."/>
            <person name="Larson L."/>
            <person name="White J."/>
            <person name="Zeng Q."/>
            <person name="Kodira C."/>
            <person name="Yandava C."/>
            <person name="Alvarado L."/>
            <person name="O'Leary S."/>
            <person name="Szabo L."/>
            <person name="Dean R."/>
            <person name="Schein J."/>
        </authorList>
    </citation>
    <scope>NUCLEOTIDE SEQUENCE</scope>
    <source>
        <strain>CRL 75-36-700-3</strain>
    </source>
</reference>
<dbReference type="RefSeq" id="XP_003333910.2">
    <property type="nucleotide sequence ID" value="XM_003333862.2"/>
</dbReference>
<dbReference type="PANTHER" id="PTHR48472">
    <property type="entry name" value="TC1-LIKE TRANSPOSASE DDE DOMAIN-CONTAINING PROTEIN"/>
    <property type="match status" value="1"/>
</dbReference>
<dbReference type="Proteomes" id="UP000008783">
    <property type="component" value="Unassembled WGS sequence"/>
</dbReference>
<dbReference type="HOGENOM" id="CLU_056788_1_7_1"/>
<dbReference type="KEGG" id="pgr:PGTG_15333"/>
<dbReference type="SUPFAM" id="SSF46689">
    <property type="entry name" value="Homeodomain-like"/>
    <property type="match status" value="1"/>
</dbReference>
<evidence type="ECO:0000313" key="1">
    <source>
        <dbReference type="EMBL" id="EFP89491.2"/>
    </source>
</evidence>
<protein>
    <submittedName>
        <fullName evidence="1">Uncharacterized protein</fullName>
    </submittedName>
</protein>